<dbReference type="InterPro" id="IPR006016">
    <property type="entry name" value="UspA"/>
</dbReference>
<gene>
    <name evidence="3" type="ORF">NSPZN2_130057</name>
</gene>
<dbReference type="InterPro" id="IPR014729">
    <property type="entry name" value="Rossmann-like_a/b/a_fold"/>
</dbReference>
<evidence type="ECO:0000256" key="1">
    <source>
        <dbReference type="ARBA" id="ARBA00008791"/>
    </source>
</evidence>
<name>A0ABM8R9A6_9BACT</name>
<keyword evidence="4" id="KW-1185">Reference proteome</keyword>
<evidence type="ECO:0000313" key="4">
    <source>
        <dbReference type="Proteomes" id="UP000675880"/>
    </source>
</evidence>
<dbReference type="RefSeq" id="WP_213041997.1">
    <property type="nucleotide sequence ID" value="NZ_CAJNBJ010000005.1"/>
</dbReference>
<dbReference type="InterPro" id="IPR006015">
    <property type="entry name" value="Universal_stress_UspA"/>
</dbReference>
<feature type="domain" description="UspA" evidence="2">
    <location>
        <begin position="148"/>
        <end position="290"/>
    </location>
</feature>
<dbReference type="PRINTS" id="PR01438">
    <property type="entry name" value="UNVRSLSTRESS"/>
</dbReference>
<sequence length="295" mass="31974">MKTSPSLHVLWATDGSPASRMALELVQHFRMPAASTLRVLSVSEFGVPYPTGLAALELPEDRGEAVLESVKRGVVSSDWQAVHYELLRGRPAETILLAANRHHVDLVVVGAHGRSDIQQCQLGSVLRRIVLYASCPVLVVKQPVAALRHVVIGVDGSQEAEAAAEFLLRLSLPDSTRVTVASVIPPLPYGQAPMMEDHAARLQQIHGQVEEETRKSVTRVVEKIRAQACLADGTVVSGHPARELLKLIEAVQPDLVVVGSRGLTGDTRYLMGSVSDSVVLYAPCAVLVFRQQERQ</sequence>
<comment type="caution">
    <text evidence="3">The sequence shown here is derived from an EMBL/GenBank/DDBJ whole genome shotgun (WGS) entry which is preliminary data.</text>
</comment>
<organism evidence="3 4">
    <name type="scientific">Nitrospira defluvii</name>
    <dbReference type="NCBI Taxonomy" id="330214"/>
    <lineage>
        <taxon>Bacteria</taxon>
        <taxon>Pseudomonadati</taxon>
        <taxon>Nitrospirota</taxon>
        <taxon>Nitrospiria</taxon>
        <taxon>Nitrospirales</taxon>
        <taxon>Nitrospiraceae</taxon>
        <taxon>Nitrospira</taxon>
    </lineage>
</organism>
<dbReference type="EMBL" id="CAJNBJ010000005">
    <property type="protein sequence ID" value="CAE6740298.1"/>
    <property type="molecule type" value="Genomic_DNA"/>
</dbReference>
<protein>
    <recommendedName>
        <fullName evidence="2">UspA domain-containing protein</fullName>
    </recommendedName>
</protein>
<dbReference type="CDD" id="cd00293">
    <property type="entry name" value="USP-like"/>
    <property type="match status" value="1"/>
</dbReference>
<reference evidence="3 4" key="1">
    <citation type="submission" date="2021-02" db="EMBL/GenBank/DDBJ databases">
        <authorList>
            <person name="Han P."/>
        </authorList>
    </citation>
    <scope>NUCLEOTIDE SEQUENCE [LARGE SCALE GENOMIC DNA]</scope>
    <source>
        <strain evidence="3">Candidatus Nitrospira sp. ZN2</strain>
    </source>
</reference>
<comment type="similarity">
    <text evidence="1">Belongs to the universal stress protein A family.</text>
</comment>
<proteinExistence type="inferred from homology"/>
<dbReference type="PANTHER" id="PTHR46268">
    <property type="entry name" value="STRESS RESPONSE PROTEIN NHAX"/>
    <property type="match status" value="1"/>
</dbReference>
<evidence type="ECO:0000313" key="3">
    <source>
        <dbReference type="EMBL" id="CAE6740298.1"/>
    </source>
</evidence>
<dbReference type="Proteomes" id="UP000675880">
    <property type="component" value="Unassembled WGS sequence"/>
</dbReference>
<dbReference type="SUPFAM" id="SSF52402">
    <property type="entry name" value="Adenine nucleotide alpha hydrolases-like"/>
    <property type="match status" value="2"/>
</dbReference>
<accession>A0ABM8R9A6</accession>
<dbReference type="Pfam" id="PF00582">
    <property type="entry name" value="Usp"/>
    <property type="match status" value="2"/>
</dbReference>
<dbReference type="PANTHER" id="PTHR46268:SF6">
    <property type="entry name" value="UNIVERSAL STRESS PROTEIN UP12"/>
    <property type="match status" value="1"/>
</dbReference>
<evidence type="ECO:0000259" key="2">
    <source>
        <dbReference type="Pfam" id="PF00582"/>
    </source>
</evidence>
<dbReference type="CDD" id="cd23659">
    <property type="entry name" value="USP_At3g01520-like"/>
    <property type="match status" value="1"/>
</dbReference>
<feature type="domain" description="UspA" evidence="2">
    <location>
        <begin position="8"/>
        <end position="141"/>
    </location>
</feature>
<dbReference type="Gene3D" id="3.40.50.620">
    <property type="entry name" value="HUPs"/>
    <property type="match status" value="2"/>
</dbReference>